<feature type="non-terminal residue" evidence="2">
    <location>
        <position position="1"/>
    </location>
</feature>
<dbReference type="Gene3D" id="3.40.50.720">
    <property type="entry name" value="NAD(P)-binding Rossmann-like Domain"/>
    <property type="match status" value="1"/>
</dbReference>
<feature type="domain" description="NmrA-like" evidence="1">
    <location>
        <begin position="40"/>
        <end position="244"/>
    </location>
</feature>
<accession>A0A4S9SPD9</accession>
<dbReference type="InterPro" id="IPR052718">
    <property type="entry name" value="NmrA-type_oxidoreductase"/>
</dbReference>
<dbReference type="Gene3D" id="3.90.25.10">
    <property type="entry name" value="UDP-galactose 4-epimerase, domain 1"/>
    <property type="match status" value="1"/>
</dbReference>
<gene>
    <name evidence="2" type="ORF">D6C91_08167</name>
</gene>
<dbReference type="InterPro" id="IPR036291">
    <property type="entry name" value="NAD(P)-bd_dom_sf"/>
</dbReference>
<evidence type="ECO:0000259" key="1">
    <source>
        <dbReference type="Pfam" id="PF05368"/>
    </source>
</evidence>
<proteinExistence type="predicted"/>
<protein>
    <submittedName>
        <fullName evidence="2">NAD(P)-binding protein</fullName>
    </submittedName>
</protein>
<dbReference type="InterPro" id="IPR008030">
    <property type="entry name" value="NmrA-like"/>
</dbReference>
<organism evidence="2 3">
    <name type="scientific">Aureobasidium pullulans</name>
    <name type="common">Black yeast</name>
    <name type="synonym">Pullularia pullulans</name>
    <dbReference type="NCBI Taxonomy" id="5580"/>
    <lineage>
        <taxon>Eukaryota</taxon>
        <taxon>Fungi</taxon>
        <taxon>Dikarya</taxon>
        <taxon>Ascomycota</taxon>
        <taxon>Pezizomycotina</taxon>
        <taxon>Dothideomycetes</taxon>
        <taxon>Dothideomycetidae</taxon>
        <taxon>Dothideales</taxon>
        <taxon>Saccotheciaceae</taxon>
        <taxon>Aureobasidium</taxon>
    </lineage>
</organism>
<evidence type="ECO:0000313" key="3">
    <source>
        <dbReference type="Proteomes" id="UP000308005"/>
    </source>
</evidence>
<name>A0A4S9SPD9_AURPU</name>
<reference evidence="2 3" key="1">
    <citation type="submission" date="2018-10" db="EMBL/GenBank/DDBJ databases">
        <title>Fifty Aureobasidium pullulans genomes reveal a recombining polyextremotolerant generalist.</title>
        <authorList>
            <person name="Gostincar C."/>
            <person name="Turk M."/>
            <person name="Zajc J."/>
            <person name="Gunde-Cimerman N."/>
        </authorList>
    </citation>
    <scope>NUCLEOTIDE SEQUENCE [LARGE SCALE GENOMIC DNA]</scope>
    <source>
        <strain evidence="2 3">EXF-3863</strain>
    </source>
</reference>
<dbReference type="Proteomes" id="UP000308005">
    <property type="component" value="Unassembled WGS sequence"/>
</dbReference>
<dbReference type="SUPFAM" id="SSF51735">
    <property type="entry name" value="NAD(P)-binding Rossmann-fold domains"/>
    <property type="match status" value="1"/>
</dbReference>
<dbReference type="PANTHER" id="PTHR47129">
    <property type="entry name" value="QUINONE OXIDOREDUCTASE 2"/>
    <property type="match status" value="1"/>
</dbReference>
<dbReference type="EMBL" id="QZBM01000534">
    <property type="protein sequence ID" value="THZ12937.1"/>
    <property type="molecule type" value="Genomic_DNA"/>
</dbReference>
<dbReference type="AlphaFoldDB" id="A0A4S9SPD9"/>
<dbReference type="Pfam" id="PF05368">
    <property type="entry name" value="NmrA"/>
    <property type="match status" value="1"/>
</dbReference>
<comment type="caution">
    <text evidence="2">The sequence shown here is derived from an EMBL/GenBank/DDBJ whole genome shotgun (WGS) entry which is preliminary data.</text>
</comment>
<dbReference type="PANTHER" id="PTHR47129:SF1">
    <property type="entry name" value="NMRA-LIKE DOMAIN-CONTAINING PROTEIN"/>
    <property type="match status" value="1"/>
</dbReference>
<evidence type="ECO:0000313" key="2">
    <source>
        <dbReference type="EMBL" id="THZ12937.1"/>
    </source>
</evidence>
<sequence length="353" mass="38609">VSHAYIYHNSRQTSQYPVTQSAKIIIIIIVINIMSQSSAKTAIFPASGGLGGSTSKHLLDNLPPKEIVLIARNPRKISKSWTDAGVETRYADYDKEETLKDVFVGIKHLNLISYASIEHEHRLKVHKLAIDEATRNGVSHITYSSLAFGGDGNPTSLAYVMQAHLDTEKHLASIAKNNSAFTYTIVRQGLYSESFPLYTAFFDLKNPTQAIYIPHDGKGPGIAWAKQDELGEATAKIIAQQDQSGHRSLYVNRTLLLSGPKDWSLEQSVAVLGEAAKRGVKIKPVTKEEYASQPSINGASGYGSGEAGIRWATAFDAIREGEACVTRTLLGDLLGREPESFDRTIFNMAKVSS</sequence>